<comment type="caution">
    <text evidence="1">The sequence shown here is derived from an EMBL/GenBank/DDBJ whole genome shotgun (WGS) entry which is preliminary data.</text>
</comment>
<dbReference type="EMBL" id="WWCW01000006">
    <property type="protein sequence ID" value="MYM86214.1"/>
    <property type="molecule type" value="Genomic_DNA"/>
</dbReference>
<dbReference type="Proteomes" id="UP000470302">
    <property type="component" value="Unassembled WGS sequence"/>
</dbReference>
<organism evidence="1 2">
    <name type="scientific">Duganella vulcania</name>
    <dbReference type="NCBI Taxonomy" id="2692166"/>
    <lineage>
        <taxon>Bacteria</taxon>
        <taxon>Pseudomonadati</taxon>
        <taxon>Pseudomonadota</taxon>
        <taxon>Betaproteobacteria</taxon>
        <taxon>Burkholderiales</taxon>
        <taxon>Oxalobacteraceae</taxon>
        <taxon>Telluria group</taxon>
        <taxon>Duganella</taxon>
    </lineage>
</organism>
<protein>
    <recommendedName>
        <fullName evidence="3">PD-(D/E)XK nuclease superfamily protein</fullName>
    </recommendedName>
</protein>
<accession>A0A845FVX3</accession>
<reference evidence="1 2" key="1">
    <citation type="submission" date="2020-01" db="EMBL/GenBank/DDBJ databases">
        <title>Novel species isolated from a subtropical stream in China.</title>
        <authorList>
            <person name="Lu H."/>
        </authorList>
    </citation>
    <scope>NUCLEOTIDE SEQUENCE [LARGE SCALE GENOMIC DNA]</scope>
    <source>
        <strain evidence="1 2">FT82W</strain>
    </source>
</reference>
<dbReference type="RefSeq" id="WP_161095491.1">
    <property type="nucleotide sequence ID" value="NZ_WWCW01000006.1"/>
</dbReference>
<evidence type="ECO:0000313" key="2">
    <source>
        <dbReference type="Proteomes" id="UP000470302"/>
    </source>
</evidence>
<proteinExistence type="predicted"/>
<dbReference type="AlphaFoldDB" id="A0A845FVX3"/>
<evidence type="ECO:0000313" key="1">
    <source>
        <dbReference type="EMBL" id="MYM86214.1"/>
    </source>
</evidence>
<sequence>MTSVHYFPRYSQPENFVTNNSLLLLSRLYEFSRFKFERLLGLLCAANDVDPPDVSLQFSQQVGTSASVVDGYVTQRGLYLAVETKLHEHFSMGQLKRHASIFREGREQQFLLLLGTTENPLSDKQRADLVKAIPRDVTLLCTSFEALIRFGKQCLSDYDEEMLALVADFEAFCSGEKLLSTDQFTLFAPPCSRSYEENISCQLYYCPATWGRRKARYLGIYANKAVRAIGTVAKVVECNVDLERDAVEILNLDGAPLTGDEQARIVRAARAAAQRNGWDLSTGNKFYLFEQMATTHFEKTSGGGIMGHRYFDLKKVLGGPVPPDLAALALALRGKRWE</sequence>
<name>A0A845FVX3_9BURK</name>
<gene>
    <name evidence="1" type="ORF">GTP91_03355</name>
</gene>
<evidence type="ECO:0008006" key="3">
    <source>
        <dbReference type="Google" id="ProtNLM"/>
    </source>
</evidence>